<evidence type="ECO:0000313" key="3">
    <source>
        <dbReference type="EMBL" id="NWJ28711.1"/>
    </source>
</evidence>
<keyword evidence="1" id="KW-0547">Nucleotide-binding</keyword>
<dbReference type="AlphaFoldDB" id="A0A7K4MHN0"/>
<organism evidence="3 4">
    <name type="scientific">Marine Group I thaumarchaeote</name>
    <dbReference type="NCBI Taxonomy" id="2511932"/>
    <lineage>
        <taxon>Archaea</taxon>
        <taxon>Nitrososphaerota</taxon>
        <taxon>Marine Group I</taxon>
    </lineage>
</organism>
<dbReference type="GO" id="GO:0005524">
    <property type="term" value="F:ATP binding"/>
    <property type="evidence" value="ECO:0007669"/>
    <property type="project" value="UniProtKB-UniRule"/>
</dbReference>
<dbReference type="InterPro" id="IPR011761">
    <property type="entry name" value="ATP-grasp"/>
</dbReference>
<dbReference type="InterPro" id="IPR013815">
    <property type="entry name" value="ATP_grasp_subdomain_1"/>
</dbReference>
<dbReference type="Proteomes" id="UP000563820">
    <property type="component" value="Unassembled WGS sequence"/>
</dbReference>
<keyword evidence="1" id="KW-0067">ATP-binding</keyword>
<dbReference type="GO" id="GO:0046872">
    <property type="term" value="F:metal ion binding"/>
    <property type="evidence" value="ECO:0007669"/>
    <property type="project" value="InterPro"/>
</dbReference>
<protein>
    <recommendedName>
        <fullName evidence="2">ATP-grasp domain-containing protein</fullName>
    </recommendedName>
</protein>
<dbReference type="Gene3D" id="3.30.1490.20">
    <property type="entry name" value="ATP-grasp fold, A domain"/>
    <property type="match status" value="1"/>
</dbReference>
<sequence>MVTGSGGIGGVNFVRALKLFSDKFFIVGTDFNKYYLQFAELDERIISPKHSDPNFIPFLNKLVEKHKIEFLHPQPSSEALVVSQNLDKISTKTLLPPPNVISTDKLETQKILSKSGILVAKTKVIDNYDMIANAFEELDGGPLWIRAKSGAGGNLSLLCNNSSEVEYWMKLWILRGKANFNDFMLQQYLPGRNIAWDSFWYKGKLVSSFTRERLEYPFKHISPSGITGTPTVSKIIVDESVNRIGENAVKSVDAKPHGNYAVDLKEDNDGNWHVTEIDSGKFHTTTPLWGFISTKFLKQDPLNNLPYLYTMLGLGEISDPGFLGNDIYPEGLHILRHIDCGTWIYRDDGFKEKVL</sequence>
<dbReference type="SUPFAM" id="SSF56059">
    <property type="entry name" value="Glutathione synthetase ATP-binding domain-like"/>
    <property type="match status" value="1"/>
</dbReference>
<accession>A0A7K4MHN0</accession>
<name>A0A7K4MHN0_9ARCH</name>
<proteinExistence type="predicted"/>
<evidence type="ECO:0000313" key="4">
    <source>
        <dbReference type="Proteomes" id="UP000563820"/>
    </source>
</evidence>
<evidence type="ECO:0000259" key="2">
    <source>
        <dbReference type="PROSITE" id="PS50975"/>
    </source>
</evidence>
<feature type="domain" description="ATP-grasp" evidence="2">
    <location>
        <begin position="109"/>
        <end position="313"/>
    </location>
</feature>
<dbReference type="EMBL" id="JACATE010000006">
    <property type="protein sequence ID" value="NWJ28711.1"/>
    <property type="molecule type" value="Genomic_DNA"/>
</dbReference>
<gene>
    <name evidence="3" type="ORF">HX848_04910</name>
</gene>
<dbReference type="PROSITE" id="PS50975">
    <property type="entry name" value="ATP_GRASP"/>
    <property type="match status" value="1"/>
</dbReference>
<comment type="caution">
    <text evidence="3">The sequence shown here is derived from an EMBL/GenBank/DDBJ whole genome shotgun (WGS) entry which is preliminary data.</text>
</comment>
<evidence type="ECO:0000256" key="1">
    <source>
        <dbReference type="PROSITE-ProRule" id="PRU00409"/>
    </source>
</evidence>
<dbReference type="Gene3D" id="3.40.50.20">
    <property type="match status" value="1"/>
</dbReference>
<reference evidence="3 4" key="1">
    <citation type="journal article" date="2019" name="Environ. Microbiol.">
        <title>Genomics insights into ecotype formation of ammonia-oxidizing archaea in the deep ocean.</title>
        <authorList>
            <person name="Wang Y."/>
            <person name="Huang J.M."/>
            <person name="Cui G.J."/>
            <person name="Nunoura T."/>
            <person name="Takaki Y."/>
            <person name="Li W.L."/>
            <person name="Li J."/>
            <person name="Gao Z.M."/>
            <person name="Takai K."/>
            <person name="Zhang A.Q."/>
            <person name="Stepanauskas R."/>
        </authorList>
    </citation>
    <scope>NUCLEOTIDE SEQUENCE [LARGE SCALE GENOMIC DNA]</scope>
    <source>
        <strain evidence="3 4">T1L11</strain>
    </source>
</reference>